<sequence length="500" mass="55985">MNPSYLNQILSYPQRESLISECPALALLCYQELVAAFRKGKRIADPLSLRDDVTVLLSIGSLHELTDRIFSAAPHESALPPLWCTLRKALECAWDPRGDGERQCELTMVGGKLRFYKKKCDRMPLAQSSMRNALNMSRTRIREVIACALSGSLEPLGGRRNEPIAALLQFSRLIPPPSEERVVTSEGLAFCMQPLQQQWWTLVSVVLDRALAIMSGKGVSRATLWQLLAVLFALNTSDYVYLFPSKDDDLEAFQLLARLSEVGLVYPLICNGEKCFVLSPHFHHAICWSSTPSLCTAALLDDTRGPSSRLRREDEDTIITETNFRLYAYTKNPDMLRILDQFAVKEVDVVGMVVCYRVTRASFASALAKGIGANHILQFLTVKAHPSMIKQSNSEAGDPSCPVLPAASVGFGNTSEYRQGNIIPQSFCDQLFTWERECRRLIFRHDVVLLKNIGKEQMEIILNCLSNSGEQHAVVHRESGTLVIEQEVYTRVLSNFITPD</sequence>
<accession>A0A1G4IF24</accession>
<dbReference type="GO" id="GO:0005675">
    <property type="term" value="C:transcription factor TFIIH holo complex"/>
    <property type="evidence" value="ECO:0007669"/>
    <property type="project" value="TreeGrafter"/>
</dbReference>
<comment type="function">
    <text evidence="1">Component of the general transcription and DNA repair factor IIH (TFIIH) core complex which is involved in general and transcription-coupled nucleotide excision repair (NER) of damaged DNA.</text>
</comment>
<evidence type="ECO:0000313" key="3">
    <source>
        <dbReference type="Proteomes" id="UP000195570"/>
    </source>
</evidence>
<dbReference type="GO" id="GO:0000439">
    <property type="term" value="C:transcription factor TFIIH core complex"/>
    <property type="evidence" value="ECO:0007669"/>
    <property type="project" value="InterPro"/>
</dbReference>
<keyword evidence="1" id="KW-0539">Nucleus</keyword>
<dbReference type="PANTHER" id="PTHR13152">
    <property type="entry name" value="TFIIH, POLYPEPTIDE 4"/>
    <property type="match status" value="1"/>
</dbReference>
<dbReference type="RefSeq" id="XP_067081475.1">
    <property type="nucleotide sequence ID" value="XM_067225374.1"/>
</dbReference>
<name>A0A1G4IF24_TRYEQ</name>
<protein>
    <recommendedName>
        <fullName evidence="1">General transcription factor IIH subunit 4</fullName>
    </recommendedName>
</protein>
<dbReference type="EMBL" id="CZPT02001521">
    <property type="protein sequence ID" value="SCU70707.1"/>
    <property type="molecule type" value="Genomic_DNA"/>
</dbReference>
<gene>
    <name evidence="2" type="ORF">TEOVI_000228100</name>
</gene>
<keyword evidence="1" id="KW-0227">DNA damage</keyword>
<dbReference type="InterPro" id="IPR004598">
    <property type="entry name" value="TFIIH_p52/Tfb2"/>
</dbReference>
<evidence type="ECO:0000313" key="2">
    <source>
        <dbReference type="EMBL" id="SCU70707.1"/>
    </source>
</evidence>
<comment type="subcellular location">
    <subcellularLocation>
        <location evidence="1">Nucleus</location>
    </subcellularLocation>
</comment>
<dbReference type="GO" id="GO:0006289">
    <property type="term" value="P:nucleotide-excision repair"/>
    <property type="evidence" value="ECO:0007669"/>
    <property type="project" value="InterPro"/>
</dbReference>
<dbReference type="PANTHER" id="PTHR13152:SF0">
    <property type="entry name" value="GENERAL TRANSCRIPTION FACTOR IIH SUBUNIT 4"/>
    <property type="match status" value="1"/>
</dbReference>
<keyword evidence="3" id="KW-1185">Reference proteome</keyword>
<keyword evidence="1" id="KW-0234">DNA repair</keyword>
<dbReference type="GO" id="GO:0003690">
    <property type="term" value="F:double-stranded DNA binding"/>
    <property type="evidence" value="ECO:0007669"/>
    <property type="project" value="TreeGrafter"/>
</dbReference>
<dbReference type="AlphaFoldDB" id="A0A1G4IF24"/>
<keyword evidence="1" id="KW-0804">Transcription</keyword>
<proteinExistence type="inferred from homology"/>
<dbReference type="VEuPathDB" id="TriTrypDB:TEOVI_000228100"/>
<dbReference type="GO" id="GO:0001671">
    <property type="term" value="F:ATPase activator activity"/>
    <property type="evidence" value="ECO:0007669"/>
    <property type="project" value="InterPro"/>
</dbReference>
<organism evidence="2 3">
    <name type="scientific">Trypanosoma equiperdum</name>
    <dbReference type="NCBI Taxonomy" id="5694"/>
    <lineage>
        <taxon>Eukaryota</taxon>
        <taxon>Discoba</taxon>
        <taxon>Euglenozoa</taxon>
        <taxon>Kinetoplastea</taxon>
        <taxon>Metakinetoplastina</taxon>
        <taxon>Trypanosomatida</taxon>
        <taxon>Trypanosomatidae</taxon>
        <taxon>Trypanosoma</taxon>
    </lineage>
</organism>
<dbReference type="Proteomes" id="UP000195570">
    <property type="component" value="Unassembled WGS sequence"/>
</dbReference>
<keyword evidence="1" id="KW-0805">Transcription regulation</keyword>
<dbReference type="Pfam" id="PF03849">
    <property type="entry name" value="Tfb2"/>
    <property type="match status" value="1"/>
</dbReference>
<reference evidence="2" key="1">
    <citation type="submission" date="2016-09" db="EMBL/GenBank/DDBJ databases">
        <authorList>
            <person name="Hebert L."/>
            <person name="Moumen B."/>
        </authorList>
    </citation>
    <scope>NUCLEOTIDE SEQUENCE [LARGE SCALE GENOMIC DNA]</scope>
    <source>
        <strain evidence="2">OVI</strain>
    </source>
</reference>
<comment type="caution">
    <text evidence="2">The sequence shown here is derived from an EMBL/GenBank/DDBJ whole genome shotgun (WGS) entry which is preliminary data.</text>
</comment>
<dbReference type="GeneID" id="92376221"/>
<comment type="similarity">
    <text evidence="1">Belongs to the TFB2 family.</text>
</comment>
<evidence type="ECO:0000256" key="1">
    <source>
        <dbReference type="RuleBase" id="RU364024"/>
    </source>
</evidence>